<dbReference type="PANTHER" id="PTHR33257:SF4">
    <property type="entry name" value="EXPRESSED PROTEIN"/>
    <property type="match status" value="1"/>
</dbReference>
<keyword evidence="2" id="KW-1185">Reference proteome</keyword>
<name>A0A2G2YS22_CAPAN</name>
<organism evidence="1 2">
    <name type="scientific">Capsicum annuum</name>
    <name type="common">Capsicum pepper</name>
    <dbReference type="NCBI Taxonomy" id="4072"/>
    <lineage>
        <taxon>Eukaryota</taxon>
        <taxon>Viridiplantae</taxon>
        <taxon>Streptophyta</taxon>
        <taxon>Embryophyta</taxon>
        <taxon>Tracheophyta</taxon>
        <taxon>Spermatophyta</taxon>
        <taxon>Magnoliopsida</taxon>
        <taxon>eudicotyledons</taxon>
        <taxon>Gunneridae</taxon>
        <taxon>Pentapetalae</taxon>
        <taxon>asterids</taxon>
        <taxon>lamiids</taxon>
        <taxon>Solanales</taxon>
        <taxon>Solanaceae</taxon>
        <taxon>Solanoideae</taxon>
        <taxon>Capsiceae</taxon>
        <taxon>Capsicum</taxon>
    </lineage>
</organism>
<dbReference type="Proteomes" id="UP000222542">
    <property type="component" value="Unassembled WGS sequence"/>
</dbReference>
<evidence type="ECO:0000313" key="2">
    <source>
        <dbReference type="Proteomes" id="UP000222542"/>
    </source>
</evidence>
<dbReference type="EMBL" id="AYRZ02000009">
    <property type="protein sequence ID" value="PHT72556.1"/>
    <property type="molecule type" value="Genomic_DNA"/>
</dbReference>
<dbReference type="STRING" id="4072.A0A2G2YS22"/>
<reference evidence="1 2" key="2">
    <citation type="journal article" date="2017" name="Genome Biol.">
        <title>New reference genome sequences of hot pepper reveal the massive evolution of plant disease-resistance genes by retroduplication.</title>
        <authorList>
            <person name="Kim S."/>
            <person name="Park J."/>
            <person name="Yeom S.I."/>
            <person name="Kim Y.M."/>
            <person name="Seo E."/>
            <person name="Kim K.T."/>
            <person name="Kim M.S."/>
            <person name="Lee J.M."/>
            <person name="Cheong K."/>
            <person name="Shin H.S."/>
            <person name="Kim S.B."/>
            <person name="Han K."/>
            <person name="Lee J."/>
            <person name="Park M."/>
            <person name="Lee H.A."/>
            <person name="Lee H.Y."/>
            <person name="Lee Y."/>
            <person name="Oh S."/>
            <person name="Lee J.H."/>
            <person name="Choi E."/>
            <person name="Choi E."/>
            <person name="Lee S.E."/>
            <person name="Jeon J."/>
            <person name="Kim H."/>
            <person name="Choi G."/>
            <person name="Song H."/>
            <person name="Lee J."/>
            <person name="Lee S.C."/>
            <person name="Kwon J.K."/>
            <person name="Lee H.Y."/>
            <person name="Koo N."/>
            <person name="Hong Y."/>
            <person name="Kim R.W."/>
            <person name="Kang W.H."/>
            <person name="Huh J.H."/>
            <person name="Kang B.C."/>
            <person name="Yang T.J."/>
            <person name="Lee Y.H."/>
            <person name="Bennetzen J.L."/>
            <person name="Choi D."/>
        </authorList>
    </citation>
    <scope>NUCLEOTIDE SEQUENCE [LARGE SCALE GENOMIC DNA]</scope>
    <source>
        <strain evidence="2">cv. CM334</strain>
    </source>
</reference>
<dbReference type="AlphaFoldDB" id="A0A2G2YS22"/>
<dbReference type="PANTHER" id="PTHR33257">
    <property type="entry name" value="OS05G0165500 PROTEIN"/>
    <property type="match status" value="1"/>
</dbReference>
<gene>
    <name evidence="1" type="ORF">T459_23341</name>
</gene>
<dbReference type="InterPro" id="IPR007789">
    <property type="entry name" value="DUF688"/>
</dbReference>
<proteinExistence type="predicted"/>
<accession>A0A2G2YS22</accession>
<dbReference type="Pfam" id="PF05097">
    <property type="entry name" value="DUF688"/>
    <property type="match status" value="1"/>
</dbReference>
<comment type="caution">
    <text evidence="1">The sequence shown here is derived from an EMBL/GenBank/DDBJ whole genome shotgun (WGS) entry which is preliminary data.</text>
</comment>
<dbReference type="Gramene" id="PHT72556">
    <property type="protein sequence ID" value="PHT72556"/>
    <property type="gene ID" value="T459_23341"/>
</dbReference>
<sequence>MVISSSIEKSLRIKHEDSNKFLTKLLSKENSKAAASIPPFRVYYNDVPCSVPFSWELQPGTPKHTFSQTSLLPPLILLLITKPIIITKNPLKIIQHPRFFML</sequence>
<protein>
    <submittedName>
        <fullName evidence="1">Uncharacterized protein</fullName>
    </submittedName>
</protein>
<evidence type="ECO:0000313" key="1">
    <source>
        <dbReference type="EMBL" id="PHT72556.1"/>
    </source>
</evidence>
<reference evidence="1 2" key="1">
    <citation type="journal article" date="2014" name="Nat. Genet.">
        <title>Genome sequence of the hot pepper provides insights into the evolution of pungency in Capsicum species.</title>
        <authorList>
            <person name="Kim S."/>
            <person name="Park M."/>
            <person name="Yeom S.I."/>
            <person name="Kim Y.M."/>
            <person name="Lee J.M."/>
            <person name="Lee H.A."/>
            <person name="Seo E."/>
            <person name="Choi J."/>
            <person name="Cheong K."/>
            <person name="Kim K.T."/>
            <person name="Jung K."/>
            <person name="Lee G.W."/>
            <person name="Oh S.K."/>
            <person name="Bae C."/>
            <person name="Kim S.B."/>
            <person name="Lee H.Y."/>
            <person name="Kim S.Y."/>
            <person name="Kim M.S."/>
            <person name="Kang B.C."/>
            <person name="Jo Y.D."/>
            <person name="Yang H.B."/>
            <person name="Jeong H.J."/>
            <person name="Kang W.H."/>
            <person name="Kwon J.K."/>
            <person name="Shin C."/>
            <person name="Lim J.Y."/>
            <person name="Park J.H."/>
            <person name="Huh J.H."/>
            <person name="Kim J.S."/>
            <person name="Kim B.D."/>
            <person name="Cohen O."/>
            <person name="Paran I."/>
            <person name="Suh M.C."/>
            <person name="Lee S.B."/>
            <person name="Kim Y.K."/>
            <person name="Shin Y."/>
            <person name="Noh S.J."/>
            <person name="Park J."/>
            <person name="Seo Y.S."/>
            <person name="Kwon S.Y."/>
            <person name="Kim H.A."/>
            <person name="Park J.M."/>
            <person name="Kim H.J."/>
            <person name="Choi S.B."/>
            <person name="Bosland P.W."/>
            <person name="Reeves G."/>
            <person name="Jo S.H."/>
            <person name="Lee B.W."/>
            <person name="Cho H.T."/>
            <person name="Choi H.S."/>
            <person name="Lee M.S."/>
            <person name="Yu Y."/>
            <person name="Do Choi Y."/>
            <person name="Park B.S."/>
            <person name="van Deynze A."/>
            <person name="Ashrafi H."/>
            <person name="Hill T."/>
            <person name="Kim W.T."/>
            <person name="Pai H.S."/>
            <person name="Ahn H.K."/>
            <person name="Yeam I."/>
            <person name="Giovannoni J.J."/>
            <person name="Rose J.K."/>
            <person name="Sorensen I."/>
            <person name="Lee S.J."/>
            <person name="Kim R.W."/>
            <person name="Choi I.Y."/>
            <person name="Choi B.S."/>
            <person name="Lim J.S."/>
            <person name="Lee Y.H."/>
            <person name="Choi D."/>
        </authorList>
    </citation>
    <scope>NUCLEOTIDE SEQUENCE [LARGE SCALE GENOMIC DNA]</scope>
    <source>
        <strain evidence="2">cv. CM334</strain>
    </source>
</reference>